<organism evidence="2 3">
    <name type="scientific">Purpureocillium lilacinum</name>
    <name type="common">Paecilomyces lilacinus</name>
    <dbReference type="NCBI Taxonomy" id="33203"/>
    <lineage>
        <taxon>Eukaryota</taxon>
        <taxon>Fungi</taxon>
        <taxon>Dikarya</taxon>
        <taxon>Ascomycota</taxon>
        <taxon>Pezizomycotina</taxon>
        <taxon>Sordariomycetes</taxon>
        <taxon>Hypocreomycetidae</taxon>
        <taxon>Hypocreales</taxon>
        <taxon>Ophiocordycipitaceae</taxon>
        <taxon>Purpureocillium</taxon>
    </lineage>
</organism>
<feature type="compositionally biased region" description="Basic and acidic residues" evidence="1">
    <location>
        <begin position="613"/>
        <end position="625"/>
    </location>
</feature>
<feature type="compositionally biased region" description="Basic and acidic residues" evidence="1">
    <location>
        <begin position="201"/>
        <end position="210"/>
    </location>
</feature>
<feature type="region of interest" description="Disordered" evidence="1">
    <location>
        <begin position="336"/>
        <end position="387"/>
    </location>
</feature>
<comment type="caution">
    <text evidence="2">The sequence shown here is derived from an EMBL/GenBank/DDBJ whole genome shotgun (WGS) entry which is preliminary data.</text>
</comment>
<feature type="region of interest" description="Disordered" evidence="1">
    <location>
        <begin position="131"/>
        <end position="210"/>
    </location>
</feature>
<feature type="compositionally biased region" description="Polar residues" evidence="1">
    <location>
        <begin position="347"/>
        <end position="369"/>
    </location>
</feature>
<dbReference type="Proteomes" id="UP000245956">
    <property type="component" value="Unassembled WGS sequence"/>
</dbReference>
<dbReference type="AlphaFoldDB" id="A0A2U3DRQ2"/>
<evidence type="ECO:0000313" key="2">
    <source>
        <dbReference type="EMBL" id="PWI64926.1"/>
    </source>
</evidence>
<feature type="region of interest" description="Disordered" evidence="1">
    <location>
        <begin position="512"/>
        <end position="558"/>
    </location>
</feature>
<feature type="compositionally biased region" description="Basic and acidic residues" evidence="1">
    <location>
        <begin position="160"/>
        <end position="176"/>
    </location>
</feature>
<feature type="region of interest" description="Disordered" evidence="1">
    <location>
        <begin position="600"/>
        <end position="687"/>
    </location>
</feature>
<feature type="compositionally biased region" description="Basic and acidic residues" evidence="1">
    <location>
        <begin position="543"/>
        <end position="553"/>
    </location>
</feature>
<feature type="compositionally biased region" description="Polar residues" evidence="1">
    <location>
        <begin position="523"/>
        <end position="536"/>
    </location>
</feature>
<sequence>MDATAPSQILKHIEAISAAITRASQDLNSIQSPTTEYERNWTAIQTKLDNAWERGLRCGSLAERSEVQKELVTLAHTQEALKAEHEADLESANSSYETRLRGVLPRFCEELVRVLGPSLLENALRDLATDEYRGRSPGDLEDASPEDKRLGQGVKRKQRRPEGGRQKRQRQTDGYKPRSRHRQRRPSVTSVASLSRRHTRQHDGSPRRETLDAITPGEVYLAYWGRSKALLAVLLLPTKGLDKVGVHNETIETLGLLRELPSCYDYDPSSGILNWRQGYRDGEALVPDREYPVMYFDGKAFPTRSKVGWVAAKDLLDFDLKAIGRTIPNYKHVRKYLETRDRGRPQRPNTVSRTNAAGGTAGNSSSNAEPESPVGEHASSDCPQDQHHSPTIAAALTAKIHDFPSRETHQRAQSRAPSVPASDLQESLQGTMAGTLETPVHERHSSAGEDLFHEACITVRTPQPRTEVDTAPQVRPIFDEQVPGAHDEWDSSLADLTMVAAEAECFLCQQEAAKQDSQDEPIQGTSPRQDALNEQSAGAELNPAHEPKQRATGEDGVSGDSMQLRLLQEFLTSTDEGQSYSHSLDRLLELLTAPTGTTRLAYSDDDALGPPSPRDDTSSREDRSRTLSCSNEPNPPPQQNAEHQPAFACSKGSSSGASNGPRPPATDDLRLPPIRGQREPTVHLPSFPDRPSILASCGTGTCKALRPLLPKTLTPAQL</sequence>
<feature type="region of interest" description="Disordered" evidence="1">
    <location>
        <begin position="405"/>
        <end position="425"/>
    </location>
</feature>
<evidence type="ECO:0000313" key="3">
    <source>
        <dbReference type="Proteomes" id="UP000245956"/>
    </source>
</evidence>
<protein>
    <submittedName>
        <fullName evidence="2">Uncharacterized protein</fullName>
    </submittedName>
</protein>
<gene>
    <name evidence="2" type="ORF">PCL_08377</name>
</gene>
<feature type="compositionally biased region" description="Basic and acidic residues" evidence="1">
    <location>
        <begin position="665"/>
        <end position="681"/>
    </location>
</feature>
<accession>A0A2U3DRQ2</accession>
<name>A0A2U3DRQ2_PURLI</name>
<reference evidence="2 3" key="1">
    <citation type="journal article" date="2016" name="Front. Microbiol.">
        <title>Genome and transcriptome sequences reveal the specific parasitism of the nematophagous Purpureocillium lilacinum 36-1.</title>
        <authorList>
            <person name="Xie J."/>
            <person name="Li S."/>
            <person name="Mo C."/>
            <person name="Xiao X."/>
            <person name="Peng D."/>
            <person name="Wang G."/>
            <person name="Xiao Y."/>
        </authorList>
    </citation>
    <scope>NUCLEOTIDE SEQUENCE [LARGE SCALE GENOMIC DNA]</scope>
    <source>
        <strain evidence="2 3">36-1</strain>
    </source>
</reference>
<proteinExistence type="predicted"/>
<evidence type="ECO:0000256" key="1">
    <source>
        <dbReference type="SAM" id="MobiDB-lite"/>
    </source>
</evidence>
<dbReference type="EMBL" id="LCWV01000041">
    <property type="protein sequence ID" value="PWI64926.1"/>
    <property type="molecule type" value="Genomic_DNA"/>
</dbReference>